<evidence type="ECO:0000256" key="11">
    <source>
        <dbReference type="ARBA" id="ARBA00023049"/>
    </source>
</evidence>
<dbReference type="EMBL" id="CAACVR010000008">
    <property type="protein sequence ID" value="VEU20956.1"/>
    <property type="molecule type" value="Genomic_DNA"/>
</dbReference>
<dbReference type="EC" id="3.4.24.59" evidence="4"/>
<feature type="domain" description="Peptidase M3A/M3B catalytic" evidence="14">
    <location>
        <begin position="323"/>
        <end position="804"/>
    </location>
</feature>
<sequence length="812" mass="93309">MYFSEFFTPQTSFFYSSSFVVPLTESILSSNVTWYWAAGRAAGRAVFRRSQYSRRWLNTDTHIDTPTAAAKSQLIRQVFDDDTFWHKFNGSSLTDRVSILGYIGGSQSTPLGLFENPYLKKPSGLRQFSAEALEKANLLTKRIIEDDSPEGLRNCVRNLDRLSDILCRVIDLCEFVRVVHPDQSFVKAAQSCHEQMFEFMNVLNTSEGLFLKLERVLSDKTICSQMSEEELAVGKLLYADFKQSGIDLDQKTRQGFVELSQYIAMTGQAFNNGVSETDAEYAVVPKKYLREGDIPKEFEQSVSYDRHGNLRVPVYGRIPYEILRSCPNRNIRERIWVCLHSVPKPQIQLLERLLRSRGILARMMGKDSYAEYQLKEKMAKNPANVMIFLQNLLKETKKGVASEVRTLYKGYPNREIENPSDEQLSNLVRPWDRDYLTTLHMVRQKSSNLEDISAYFSVGTVVAGLSSLFKSIYGIELRPKPVQKDETWSGDVRKFEVVSEDEGLVGIIYMDLFYRENKTPTPAHFTVCCSRKIYPEELDTKDPFNLKRRTFQTTEHEGEIYQLPVISVVCNFFPDYYVSSRLDDSAPTLLTLNQVGTLFHEMGHAMHSMLGRTNLHNVSGTRCVTDFVELPSILTEQFAKDERVLLSFARHYRTGKRLPLSLLRKHETDNDFLNQSETFGQIKMAMLDEILHSSAVFAEDFDVVKIYHQLESEMGFFNDSLSNWPGRFGHLYSYGSVYYSYLLDRAIAAKIWEHLFEKDPMSRVSGEKFKTEVLRWGGCKDPWNMVANVLDKPELEKGDLEAMQYIGKATTI</sequence>
<dbReference type="Gene3D" id="3.40.390.10">
    <property type="entry name" value="Collagenase (Catalytic Domain)"/>
    <property type="match status" value="1"/>
</dbReference>
<keyword evidence="11 13" id="KW-0482">Metalloprotease</keyword>
<dbReference type="AlphaFoldDB" id="A0A448YJ93"/>
<evidence type="ECO:0000256" key="13">
    <source>
        <dbReference type="RuleBase" id="RU003435"/>
    </source>
</evidence>
<evidence type="ECO:0000256" key="7">
    <source>
        <dbReference type="ARBA" id="ARBA00022723"/>
    </source>
</evidence>
<dbReference type="InterPro" id="IPR024077">
    <property type="entry name" value="Neurolysin/TOP_dom2"/>
</dbReference>
<dbReference type="SUPFAM" id="SSF55486">
    <property type="entry name" value="Metalloproteases ('zincins'), catalytic domain"/>
    <property type="match status" value="1"/>
</dbReference>
<evidence type="ECO:0000256" key="2">
    <source>
        <dbReference type="ARBA" id="ARBA00004305"/>
    </source>
</evidence>
<protein>
    <recommendedName>
        <fullName evidence="5">Mitochondrial intermediate peptidase</fullName>
        <ecNumber evidence="4">3.4.24.59</ecNumber>
    </recommendedName>
</protein>
<evidence type="ECO:0000259" key="14">
    <source>
        <dbReference type="Pfam" id="PF01432"/>
    </source>
</evidence>
<evidence type="ECO:0000256" key="4">
    <source>
        <dbReference type="ARBA" id="ARBA00012441"/>
    </source>
</evidence>
<gene>
    <name evidence="15" type="ORF">BRENAR_LOCUS1691</name>
</gene>
<dbReference type="InterPro" id="IPR045090">
    <property type="entry name" value="Pept_M3A_M3B"/>
</dbReference>
<dbReference type="Pfam" id="PF01432">
    <property type="entry name" value="Peptidase_M3"/>
    <property type="match status" value="1"/>
</dbReference>
<dbReference type="GO" id="GO:0006518">
    <property type="term" value="P:peptide metabolic process"/>
    <property type="evidence" value="ECO:0007669"/>
    <property type="project" value="TreeGrafter"/>
</dbReference>
<evidence type="ECO:0000256" key="6">
    <source>
        <dbReference type="ARBA" id="ARBA00022670"/>
    </source>
</evidence>
<dbReference type="GO" id="GO:0005759">
    <property type="term" value="C:mitochondrial matrix"/>
    <property type="evidence" value="ECO:0007669"/>
    <property type="project" value="UniProtKB-SubCell"/>
</dbReference>
<dbReference type="GO" id="GO:0046872">
    <property type="term" value="F:metal ion binding"/>
    <property type="evidence" value="ECO:0007669"/>
    <property type="project" value="UniProtKB-UniRule"/>
</dbReference>
<dbReference type="InterPro" id="IPR033851">
    <property type="entry name" value="M3A_MIP"/>
</dbReference>
<organism evidence="15 16">
    <name type="scientific">Brettanomyces naardenensis</name>
    <name type="common">Yeast</name>
    <dbReference type="NCBI Taxonomy" id="13370"/>
    <lineage>
        <taxon>Eukaryota</taxon>
        <taxon>Fungi</taxon>
        <taxon>Dikarya</taxon>
        <taxon>Ascomycota</taxon>
        <taxon>Saccharomycotina</taxon>
        <taxon>Pichiomycetes</taxon>
        <taxon>Pichiales</taxon>
        <taxon>Pichiaceae</taxon>
        <taxon>Brettanomyces</taxon>
    </lineage>
</organism>
<keyword evidence="9 13" id="KW-0862">Zinc</keyword>
<evidence type="ECO:0000313" key="15">
    <source>
        <dbReference type="EMBL" id="VEU20956.1"/>
    </source>
</evidence>
<evidence type="ECO:0000256" key="8">
    <source>
        <dbReference type="ARBA" id="ARBA00022801"/>
    </source>
</evidence>
<dbReference type="PANTHER" id="PTHR11804:SF79">
    <property type="entry name" value="MITOCHONDRIAL INTERMEDIATE PEPTIDASE"/>
    <property type="match status" value="1"/>
</dbReference>
<dbReference type="FunCoup" id="A0A448YJ93">
    <property type="interactions" value="660"/>
</dbReference>
<keyword evidence="7 13" id="KW-0479">Metal-binding</keyword>
<evidence type="ECO:0000313" key="16">
    <source>
        <dbReference type="Proteomes" id="UP000290900"/>
    </source>
</evidence>
<dbReference type="GO" id="GO:0006627">
    <property type="term" value="P:protein processing involved in protein targeting to mitochondrion"/>
    <property type="evidence" value="ECO:0007669"/>
    <property type="project" value="TreeGrafter"/>
</dbReference>
<evidence type="ECO:0000256" key="3">
    <source>
        <dbReference type="ARBA" id="ARBA00006040"/>
    </source>
</evidence>
<keyword evidence="6 13" id="KW-0645">Protease</keyword>
<dbReference type="CDD" id="cd06457">
    <property type="entry name" value="M3A_MIP"/>
    <property type="match status" value="1"/>
</dbReference>
<dbReference type="PANTHER" id="PTHR11804">
    <property type="entry name" value="PROTEASE M3 THIMET OLIGOPEPTIDASE-RELATED"/>
    <property type="match status" value="1"/>
</dbReference>
<dbReference type="OrthoDB" id="17530at2759"/>
<reference evidence="15 16" key="1">
    <citation type="submission" date="2018-12" db="EMBL/GenBank/DDBJ databases">
        <authorList>
            <person name="Tiukova I."/>
            <person name="Dainat J."/>
        </authorList>
    </citation>
    <scope>NUCLEOTIDE SEQUENCE [LARGE SCALE GENOMIC DNA]</scope>
</reference>
<dbReference type="GO" id="GO:0004222">
    <property type="term" value="F:metalloendopeptidase activity"/>
    <property type="evidence" value="ECO:0007669"/>
    <property type="project" value="UniProtKB-EC"/>
</dbReference>
<dbReference type="Gene3D" id="1.10.1370.10">
    <property type="entry name" value="Neurolysin, domain 3"/>
    <property type="match status" value="1"/>
</dbReference>
<evidence type="ECO:0000256" key="12">
    <source>
        <dbReference type="ARBA" id="ARBA00023128"/>
    </source>
</evidence>
<comment type="catalytic activity">
    <reaction evidence="1">
        <text>Release of an N-terminal octapeptide as second stage of processing of some proteins imported into the mitochondrion.</text>
        <dbReference type="EC" id="3.4.24.59"/>
    </reaction>
</comment>
<keyword evidence="16" id="KW-1185">Reference proteome</keyword>
<keyword evidence="10" id="KW-0809">Transit peptide</keyword>
<proteinExistence type="inferred from homology"/>
<keyword evidence="8 13" id="KW-0378">Hydrolase</keyword>
<evidence type="ECO:0000256" key="1">
    <source>
        <dbReference type="ARBA" id="ARBA00000436"/>
    </source>
</evidence>
<evidence type="ECO:0000256" key="9">
    <source>
        <dbReference type="ARBA" id="ARBA00022833"/>
    </source>
</evidence>
<comment type="subcellular location">
    <subcellularLocation>
        <location evidence="2">Mitochondrion matrix</location>
    </subcellularLocation>
</comment>
<evidence type="ECO:0000256" key="10">
    <source>
        <dbReference type="ARBA" id="ARBA00022946"/>
    </source>
</evidence>
<keyword evidence="12" id="KW-0496">Mitochondrion</keyword>
<comment type="similarity">
    <text evidence="3 13">Belongs to the peptidase M3 family.</text>
</comment>
<name>A0A448YJ93_BRENA</name>
<accession>A0A448YJ93</accession>
<dbReference type="Proteomes" id="UP000290900">
    <property type="component" value="Unassembled WGS sequence"/>
</dbReference>
<dbReference type="InterPro" id="IPR024079">
    <property type="entry name" value="MetalloPept_cat_dom_sf"/>
</dbReference>
<evidence type="ECO:0000256" key="5">
    <source>
        <dbReference type="ARBA" id="ARBA00018046"/>
    </source>
</evidence>
<dbReference type="InParanoid" id="A0A448YJ93"/>
<dbReference type="STRING" id="13370.A0A448YJ93"/>
<dbReference type="InterPro" id="IPR001567">
    <property type="entry name" value="Pept_M3A_M3B_dom"/>
</dbReference>
<comment type="cofactor">
    <cofactor evidence="13">
        <name>Zn(2+)</name>
        <dbReference type="ChEBI" id="CHEBI:29105"/>
    </cofactor>
    <text evidence="13">Binds 1 zinc ion.</text>
</comment>